<dbReference type="InterPro" id="IPR040608">
    <property type="entry name" value="Snf8/Vps36"/>
</dbReference>
<dbReference type="Gene3D" id="6.10.140.180">
    <property type="match status" value="1"/>
</dbReference>
<keyword evidence="2" id="KW-0238">DNA-binding</keyword>
<dbReference type="AlphaFoldDB" id="A0A316W4G6"/>
<dbReference type="EMBL" id="KZ819361">
    <property type="protein sequence ID" value="PWN44444.1"/>
    <property type="molecule type" value="Genomic_DNA"/>
</dbReference>
<accession>A0A316W4G6</accession>
<dbReference type="InterPro" id="IPR036390">
    <property type="entry name" value="WH_DNA-bd_sf"/>
</dbReference>
<dbReference type="InterPro" id="IPR016689">
    <property type="entry name" value="ESCRT-2_cplx_Snf8"/>
</dbReference>
<dbReference type="Proteomes" id="UP000245783">
    <property type="component" value="Unassembled WGS sequence"/>
</dbReference>
<dbReference type="FunCoup" id="A0A316W4G6">
    <property type="interactions" value="208"/>
</dbReference>
<dbReference type="STRING" id="1522189.A0A316W4G6"/>
<dbReference type="Pfam" id="PF04157">
    <property type="entry name" value="EAP30"/>
    <property type="match status" value="1"/>
</dbReference>
<dbReference type="OrthoDB" id="283883at2759"/>
<evidence type="ECO:0000313" key="3">
    <source>
        <dbReference type="Proteomes" id="UP000245783"/>
    </source>
</evidence>
<dbReference type="InParanoid" id="A0A316W4G6"/>
<dbReference type="GeneID" id="37033344"/>
<dbReference type="RefSeq" id="XP_025371604.1">
    <property type="nucleotide sequence ID" value="XM_025511474.1"/>
</dbReference>
<dbReference type="GO" id="GO:0000814">
    <property type="term" value="C:ESCRT II complex"/>
    <property type="evidence" value="ECO:0007669"/>
    <property type="project" value="InterPro"/>
</dbReference>
<dbReference type="Gene3D" id="1.10.10.10">
    <property type="entry name" value="Winged helix-like DNA-binding domain superfamily/Winged helix DNA-binding domain"/>
    <property type="match status" value="1"/>
</dbReference>
<dbReference type="PANTHER" id="PTHR12806:SF0">
    <property type="entry name" value="VACUOLAR-SORTING PROTEIN SNF8"/>
    <property type="match status" value="1"/>
</dbReference>
<gene>
    <name evidence="2" type="ORF">IE81DRAFT_277015</name>
</gene>
<sequence>MRRGPGLAALDRSAHSSASYQSLGSDLSTASLAELTVQLDSFSSSLRSFATRHRHDILRDASFRHSFQQMCSKLGVDPLADIGGSSRGGGGGSKSGKLWEAVGLGDWTYALAVQVVDICVSSRSLNGGLLEMQDLCNAVTRIRTGTTVQSISTSSGTSNLASSGAAAVTVEDVLRALKTLQPLGCGYEVLTLGGSLYVRTLPQALDPSTTVLLSLLSAAFTSQDGEAWTMDRAETALRNATEREGLLWVDQGIWPHRYYS</sequence>
<reference evidence="2 3" key="1">
    <citation type="journal article" date="2018" name="Mol. Biol. Evol.">
        <title>Broad Genomic Sampling Reveals a Smut Pathogenic Ancestry of the Fungal Clade Ustilaginomycotina.</title>
        <authorList>
            <person name="Kijpornyongpan T."/>
            <person name="Mondo S.J."/>
            <person name="Barry K."/>
            <person name="Sandor L."/>
            <person name="Lee J."/>
            <person name="Lipzen A."/>
            <person name="Pangilinan J."/>
            <person name="LaButti K."/>
            <person name="Hainaut M."/>
            <person name="Henrissat B."/>
            <person name="Grigoriev I.V."/>
            <person name="Spatafora J.W."/>
            <person name="Aime M.C."/>
        </authorList>
    </citation>
    <scope>NUCLEOTIDE SEQUENCE [LARGE SCALE GENOMIC DNA]</scope>
    <source>
        <strain evidence="2 3">MCA 4658</strain>
    </source>
</reference>
<evidence type="ECO:0000256" key="1">
    <source>
        <dbReference type="ARBA" id="ARBA00009834"/>
    </source>
</evidence>
<proteinExistence type="inferred from homology"/>
<dbReference type="InterPro" id="IPR036388">
    <property type="entry name" value="WH-like_DNA-bd_sf"/>
</dbReference>
<dbReference type="SUPFAM" id="SSF46785">
    <property type="entry name" value="Winged helix' DNA-binding domain"/>
    <property type="match status" value="1"/>
</dbReference>
<comment type="similarity">
    <text evidence="1">Belongs to the SNF8 family.</text>
</comment>
<name>A0A316W4G6_9BASI</name>
<protein>
    <submittedName>
        <fullName evidence="2">Winged helix DNA-binding domain-containing protein</fullName>
    </submittedName>
</protein>
<evidence type="ECO:0000313" key="2">
    <source>
        <dbReference type="EMBL" id="PWN44444.1"/>
    </source>
</evidence>
<dbReference type="GO" id="GO:0043328">
    <property type="term" value="P:protein transport to vacuole involved in ubiquitin-dependent protein catabolic process via the multivesicular body sorting pathway"/>
    <property type="evidence" value="ECO:0007669"/>
    <property type="project" value="TreeGrafter"/>
</dbReference>
<keyword evidence="3" id="KW-1185">Reference proteome</keyword>
<feature type="non-terminal residue" evidence="2">
    <location>
        <position position="260"/>
    </location>
</feature>
<dbReference type="GO" id="GO:0003677">
    <property type="term" value="F:DNA binding"/>
    <property type="evidence" value="ECO:0007669"/>
    <property type="project" value="UniProtKB-KW"/>
</dbReference>
<dbReference type="PANTHER" id="PTHR12806">
    <property type="entry name" value="EAP30 SUBUNIT OF ELL COMPLEX"/>
    <property type="match status" value="1"/>
</dbReference>
<organism evidence="2 3">
    <name type="scientific">Ceraceosorus guamensis</name>
    <dbReference type="NCBI Taxonomy" id="1522189"/>
    <lineage>
        <taxon>Eukaryota</taxon>
        <taxon>Fungi</taxon>
        <taxon>Dikarya</taxon>
        <taxon>Basidiomycota</taxon>
        <taxon>Ustilaginomycotina</taxon>
        <taxon>Exobasidiomycetes</taxon>
        <taxon>Ceraceosorales</taxon>
        <taxon>Ceraceosoraceae</taxon>
        <taxon>Ceraceosorus</taxon>
    </lineage>
</organism>